<proteinExistence type="predicted"/>
<dbReference type="RefSeq" id="WP_237077994.1">
    <property type="nucleotide sequence ID" value="NZ_CP017169.1"/>
</dbReference>
<feature type="region of interest" description="Disordered" evidence="1">
    <location>
        <begin position="83"/>
        <end position="110"/>
    </location>
</feature>
<evidence type="ECO:0008006" key="5">
    <source>
        <dbReference type="Google" id="ProtNLM"/>
    </source>
</evidence>
<evidence type="ECO:0000256" key="2">
    <source>
        <dbReference type="SAM" id="SignalP"/>
    </source>
</evidence>
<evidence type="ECO:0000313" key="4">
    <source>
        <dbReference type="Proteomes" id="UP000320179"/>
    </source>
</evidence>
<accession>A0AAE6KQC0</accession>
<keyword evidence="2" id="KW-0732">Signal</keyword>
<feature type="region of interest" description="Disordered" evidence="1">
    <location>
        <begin position="21"/>
        <end position="43"/>
    </location>
</feature>
<protein>
    <recommendedName>
        <fullName evidence="5">Carbohydrate-binding protein</fullName>
    </recommendedName>
</protein>
<dbReference type="Proteomes" id="UP000320179">
    <property type="component" value="Chromosome"/>
</dbReference>
<evidence type="ECO:0000313" key="3">
    <source>
        <dbReference type="EMBL" id="QDE66036.1"/>
    </source>
</evidence>
<dbReference type="AlphaFoldDB" id="A0AAE6KQC0"/>
<feature type="chain" id="PRO_5042043097" description="Carbohydrate-binding protein" evidence="2">
    <location>
        <begin position="22"/>
        <end position="123"/>
    </location>
</feature>
<reference evidence="3 4" key="1">
    <citation type="journal article" date="2019" name="Science">
        <title>Social genes are selection hotspots in kin groups of a soil microbe.</title>
        <authorList>
            <person name="Wielgoss S."/>
            <person name="Wolfensberger R."/>
            <person name="Sun L."/>
            <person name="Fiegna F."/>
            <person name="Velicer G.J."/>
        </authorList>
    </citation>
    <scope>NUCLEOTIDE SEQUENCE [LARGE SCALE GENOMIC DNA]</scope>
    <source>
        <strain evidence="3 4">MC3.5.9c15</strain>
    </source>
</reference>
<gene>
    <name evidence="3" type="ORF">BHS09_02940</name>
</gene>
<dbReference type="Gene3D" id="2.10.10.20">
    <property type="entry name" value="Carbohydrate-binding module superfamily 5/12"/>
    <property type="match status" value="1"/>
</dbReference>
<name>A0AAE6KQC0_MYXXA</name>
<sequence>MHRRVVVLAFLALVATACSDASEAGPADSGTVLPDGGGDAGTPTRALELWTARATLAPGMPPVTYAAGRLVMYDGQLYRARSASTEQVPPEHPAVWERLPPPVDDLRTAPGSEWAERGVGLLP</sequence>
<dbReference type="PROSITE" id="PS51257">
    <property type="entry name" value="PROKAR_LIPOPROTEIN"/>
    <property type="match status" value="1"/>
</dbReference>
<dbReference type="EMBL" id="CP017174">
    <property type="protein sequence ID" value="QDE66036.1"/>
    <property type="molecule type" value="Genomic_DNA"/>
</dbReference>
<feature type="signal peptide" evidence="2">
    <location>
        <begin position="1"/>
        <end position="21"/>
    </location>
</feature>
<evidence type="ECO:0000256" key="1">
    <source>
        <dbReference type="SAM" id="MobiDB-lite"/>
    </source>
</evidence>
<organism evidence="3 4">
    <name type="scientific">Myxococcus xanthus</name>
    <dbReference type="NCBI Taxonomy" id="34"/>
    <lineage>
        <taxon>Bacteria</taxon>
        <taxon>Pseudomonadati</taxon>
        <taxon>Myxococcota</taxon>
        <taxon>Myxococcia</taxon>
        <taxon>Myxococcales</taxon>
        <taxon>Cystobacterineae</taxon>
        <taxon>Myxococcaceae</taxon>
        <taxon>Myxococcus</taxon>
    </lineage>
</organism>